<protein>
    <submittedName>
        <fullName evidence="1">Uncharacterized protein</fullName>
    </submittedName>
</protein>
<dbReference type="EMBL" id="MN740532">
    <property type="protein sequence ID" value="QHU31725.1"/>
    <property type="molecule type" value="Genomic_DNA"/>
</dbReference>
<evidence type="ECO:0000313" key="1">
    <source>
        <dbReference type="EMBL" id="QHU31725.1"/>
    </source>
</evidence>
<dbReference type="AlphaFoldDB" id="A0A6C0LNZ1"/>
<name>A0A6C0LNZ1_9ZZZZ</name>
<reference evidence="1" key="1">
    <citation type="journal article" date="2020" name="Nature">
        <title>Giant virus diversity and host interactions through global metagenomics.</title>
        <authorList>
            <person name="Schulz F."/>
            <person name="Roux S."/>
            <person name="Paez-Espino D."/>
            <person name="Jungbluth S."/>
            <person name="Walsh D.A."/>
            <person name="Denef V.J."/>
            <person name="McMahon K.D."/>
            <person name="Konstantinidis K.T."/>
            <person name="Eloe-Fadrosh E.A."/>
            <person name="Kyrpides N.C."/>
            <person name="Woyke T."/>
        </authorList>
    </citation>
    <scope>NUCLEOTIDE SEQUENCE</scope>
    <source>
        <strain evidence="1">GVMAG-M-3300027963-41</strain>
    </source>
</reference>
<sequence length="151" mass="16783">MTKLGHGTRKYRPAAAFKVKLTKRNVKHMLSRNANVIPTRYGLAIKRLAPMVSKVERIVENDGDIISDLQADLSIHLGKIRQSCEKALERHKEEAVMNNNNMMGNSGTKAGNNVSNANLKKLQRMINRNAAKKQKNAGVNDLLASFGSLKF</sequence>
<accession>A0A6C0LNZ1</accession>
<proteinExistence type="predicted"/>
<organism evidence="1">
    <name type="scientific">viral metagenome</name>
    <dbReference type="NCBI Taxonomy" id="1070528"/>
    <lineage>
        <taxon>unclassified sequences</taxon>
        <taxon>metagenomes</taxon>
        <taxon>organismal metagenomes</taxon>
    </lineage>
</organism>